<dbReference type="AlphaFoldDB" id="A0A7W9BI15"/>
<name>A0A7W9BI15_9RHOB</name>
<comment type="caution">
    <text evidence="1">The sequence shown here is derived from an EMBL/GenBank/DDBJ whole genome shotgun (WGS) entry which is preliminary data.</text>
</comment>
<protein>
    <submittedName>
        <fullName evidence="1">Uncharacterized protein</fullName>
    </submittedName>
</protein>
<evidence type="ECO:0000313" key="1">
    <source>
        <dbReference type="EMBL" id="MBB5720632.1"/>
    </source>
</evidence>
<sequence length="106" mass="12449">MRNMHPADELAVIRTDIRKLREREDFLCKGFVSLRFSTQGVDTLATTKIVKERRLRQELLPKNLLKDPELWETKVTRHVHLNTLRCGRTPLPACNMDATYDVIEQF</sequence>
<keyword evidence="2" id="KW-1185">Reference proteome</keyword>
<proteinExistence type="predicted"/>
<organism evidence="1 2">
    <name type="scientific">Yoonia ponticola</name>
    <dbReference type="NCBI Taxonomy" id="1524255"/>
    <lineage>
        <taxon>Bacteria</taxon>
        <taxon>Pseudomonadati</taxon>
        <taxon>Pseudomonadota</taxon>
        <taxon>Alphaproteobacteria</taxon>
        <taxon>Rhodobacterales</taxon>
        <taxon>Paracoccaceae</taxon>
        <taxon>Yoonia</taxon>
    </lineage>
</organism>
<dbReference type="EMBL" id="JACIJM010000001">
    <property type="protein sequence ID" value="MBB5720632.1"/>
    <property type="molecule type" value="Genomic_DNA"/>
</dbReference>
<evidence type="ECO:0000313" key="2">
    <source>
        <dbReference type="Proteomes" id="UP000535415"/>
    </source>
</evidence>
<reference evidence="1 2" key="1">
    <citation type="submission" date="2020-08" db="EMBL/GenBank/DDBJ databases">
        <title>Genomic Encyclopedia of Type Strains, Phase IV (KMG-IV): sequencing the most valuable type-strain genomes for metagenomic binning, comparative biology and taxonomic classification.</title>
        <authorList>
            <person name="Goeker M."/>
        </authorList>
    </citation>
    <scope>NUCLEOTIDE SEQUENCE [LARGE SCALE GENOMIC DNA]</scope>
    <source>
        <strain evidence="1 2">DSM 101064</strain>
    </source>
</reference>
<accession>A0A7W9BI15</accession>
<gene>
    <name evidence="1" type="ORF">FHS72_000236</name>
</gene>
<dbReference type="Proteomes" id="UP000535415">
    <property type="component" value="Unassembled WGS sequence"/>
</dbReference>
<dbReference type="RefSeq" id="WP_183524294.1">
    <property type="nucleotide sequence ID" value="NZ_JACIJM010000001.1"/>
</dbReference>